<dbReference type="InterPro" id="IPR037523">
    <property type="entry name" value="VOC_core"/>
</dbReference>
<evidence type="ECO:0000313" key="3">
    <source>
        <dbReference type="Proteomes" id="UP000683139"/>
    </source>
</evidence>
<dbReference type="SUPFAM" id="SSF54593">
    <property type="entry name" value="Glyoxalase/Bleomycin resistance protein/Dihydroxybiphenyl dioxygenase"/>
    <property type="match status" value="1"/>
</dbReference>
<dbReference type="EMBL" id="BOSE01000007">
    <property type="protein sequence ID" value="GIP18041.1"/>
    <property type="molecule type" value="Genomic_DNA"/>
</dbReference>
<dbReference type="Proteomes" id="UP000683139">
    <property type="component" value="Unassembled WGS sequence"/>
</dbReference>
<dbReference type="Pfam" id="PF00903">
    <property type="entry name" value="Glyoxalase"/>
    <property type="match status" value="1"/>
</dbReference>
<evidence type="ECO:0000313" key="2">
    <source>
        <dbReference type="EMBL" id="GIP18041.1"/>
    </source>
</evidence>
<dbReference type="RefSeq" id="WP_213518005.1">
    <property type="nucleotide sequence ID" value="NZ_BOSE01000007.1"/>
</dbReference>
<feature type="domain" description="VOC" evidence="1">
    <location>
        <begin position="8"/>
        <end position="117"/>
    </location>
</feature>
<dbReference type="PROSITE" id="PS51819">
    <property type="entry name" value="VOC"/>
    <property type="match status" value="1"/>
</dbReference>
<comment type="caution">
    <text evidence="2">The sequence shown here is derived from an EMBL/GenBank/DDBJ whole genome shotgun (WGS) entry which is preliminary data.</text>
</comment>
<dbReference type="InterPro" id="IPR029068">
    <property type="entry name" value="Glyas_Bleomycin-R_OHBP_Dase"/>
</dbReference>
<keyword evidence="3" id="KW-1185">Reference proteome</keyword>
<reference evidence="2" key="1">
    <citation type="submission" date="2021-03" db="EMBL/GenBank/DDBJ databases">
        <title>Antimicrobial resistance genes in bacteria isolated from Japanese honey, and their potential for conferring macrolide and lincosamide resistance in the American foulbrood pathogen Paenibacillus larvae.</title>
        <authorList>
            <person name="Okamoto M."/>
            <person name="Kumagai M."/>
            <person name="Kanamori H."/>
            <person name="Takamatsu D."/>
        </authorList>
    </citation>
    <scope>NUCLEOTIDE SEQUENCE</scope>
    <source>
        <strain evidence="2">J40TS1</strain>
    </source>
</reference>
<dbReference type="InterPro" id="IPR004360">
    <property type="entry name" value="Glyas_Fos-R_dOase_dom"/>
</dbReference>
<sequence>MSQPIQNRVQGVFIPVSDIEAARDWYCKLLNLPNDGEIHFGHIYVLPMQNGADIVLDSKIYAPDHVFKVPSMQLRTDHIERAYQYAKESGIDILTDIQNNQWFNIKDPDGNVLMICQ</sequence>
<organism evidence="2 3">
    <name type="scientific">Paenibacillus montaniterrae</name>
    <dbReference type="NCBI Taxonomy" id="429341"/>
    <lineage>
        <taxon>Bacteria</taxon>
        <taxon>Bacillati</taxon>
        <taxon>Bacillota</taxon>
        <taxon>Bacilli</taxon>
        <taxon>Bacillales</taxon>
        <taxon>Paenibacillaceae</taxon>
        <taxon>Paenibacillus</taxon>
    </lineage>
</organism>
<protein>
    <recommendedName>
        <fullName evidence="1">VOC domain-containing protein</fullName>
    </recommendedName>
</protein>
<name>A0A919YVK0_9BACL</name>
<dbReference type="Gene3D" id="3.10.180.10">
    <property type="entry name" value="2,3-Dihydroxybiphenyl 1,2-Dioxygenase, domain 1"/>
    <property type="match status" value="1"/>
</dbReference>
<proteinExistence type="predicted"/>
<dbReference type="AlphaFoldDB" id="A0A919YVK0"/>
<gene>
    <name evidence="2" type="ORF">J40TS1_36830</name>
</gene>
<accession>A0A919YVK0</accession>
<evidence type="ECO:0000259" key="1">
    <source>
        <dbReference type="PROSITE" id="PS51819"/>
    </source>
</evidence>